<dbReference type="EMBL" id="LUSW01000072">
    <property type="protein sequence ID" value="RAT30305.1"/>
    <property type="molecule type" value="Genomic_DNA"/>
</dbReference>
<keyword evidence="3" id="KW-1185">Reference proteome</keyword>
<evidence type="ECO:0000313" key="2">
    <source>
        <dbReference type="EMBL" id="RAT30305.1"/>
    </source>
</evidence>
<comment type="caution">
    <text evidence="2">The sequence shown here is derived from an EMBL/GenBank/DDBJ whole genome shotgun (WGS) entry which is preliminary data.</text>
</comment>
<organism evidence="2 3">
    <name type="scientific">Lonsdalea populi</name>
    <dbReference type="NCBI Taxonomy" id="1172565"/>
    <lineage>
        <taxon>Bacteria</taxon>
        <taxon>Pseudomonadati</taxon>
        <taxon>Pseudomonadota</taxon>
        <taxon>Gammaproteobacteria</taxon>
        <taxon>Enterobacterales</taxon>
        <taxon>Pectobacteriaceae</taxon>
        <taxon>Lonsdalea</taxon>
    </lineage>
</organism>
<reference evidence="2 3" key="1">
    <citation type="submission" date="2016-02" db="EMBL/GenBank/DDBJ databases">
        <title>Species-wide whole genome sequencing reveals diversity, host range in Lonsdalea quercina.</title>
        <authorList>
            <person name="Li Y."/>
        </authorList>
    </citation>
    <scope>NUCLEOTIDE SEQUENCE [LARGE SCALE GENOMIC DNA]</scope>
    <source>
        <strain evidence="2 3">CFCC 12721</strain>
    </source>
</reference>
<protein>
    <recommendedName>
        <fullName evidence="1">Knr4/Smi1-like domain-containing protein</fullName>
    </recommendedName>
</protein>
<evidence type="ECO:0000259" key="1">
    <source>
        <dbReference type="Pfam" id="PF09346"/>
    </source>
</evidence>
<dbReference type="SUPFAM" id="SSF160631">
    <property type="entry name" value="SMI1/KNR4-like"/>
    <property type="match status" value="1"/>
</dbReference>
<gene>
    <name evidence="2" type="ORF">AU492_17000</name>
</gene>
<accession>A0ABX9EK16</accession>
<evidence type="ECO:0000313" key="3">
    <source>
        <dbReference type="Proteomes" id="UP000250186"/>
    </source>
</evidence>
<dbReference type="Gene3D" id="3.40.1580.10">
    <property type="entry name" value="SMI1/KNR4-like"/>
    <property type="match status" value="1"/>
</dbReference>
<sequence length="170" mass="19489">MNMITKEDFNKWFMERDSFELNEKKSSLIFSHIQTELGVVLSSELKDFILLSDDQDIAPKRGSDSCLAKYDQGNRIVLIDVLFCSEGIVHYTKMLTKERGNGRYLLVIGADYDENGDAYIVYDLDSESSTYRHVFHWRYHSDPLSVGDGLGFLAPSLKEFLLSPSSREEL</sequence>
<dbReference type="InterPro" id="IPR037883">
    <property type="entry name" value="Knr4/Smi1-like_sf"/>
</dbReference>
<name>A0ABX9EK16_9GAMM</name>
<dbReference type="InterPro" id="IPR018958">
    <property type="entry name" value="Knr4/Smi1-like_dom"/>
</dbReference>
<dbReference type="Proteomes" id="UP000250186">
    <property type="component" value="Unassembled WGS sequence"/>
</dbReference>
<dbReference type="RefSeq" id="WP_112093004.1">
    <property type="nucleotide sequence ID" value="NZ_LUSR01000040.1"/>
</dbReference>
<feature type="domain" description="Knr4/Smi1-like" evidence="1">
    <location>
        <begin position="32"/>
        <end position="162"/>
    </location>
</feature>
<dbReference type="Pfam" id="PF09346">
    <property type="entry name" value="SMI1_KNR4"/>
    <property type="match status" value="1"/>
</dbReference>
<proteinExistence type="predicted"/>